<accession>A0A447CWT9</accession>
<dbReference type="InterPro" id="IPR029063">
    <property type="entry name" value="SAM-dependent_MTases_sf"/>
</dbReference>
<protein>
    <recommendedName>
        <fullName evidence="1">DUF1156 domain-containing protein</fullName>
    </recommendedName>
</protein>
<dbReference type="InterPro" id="IPR009537">
    <property type="entry name" value="DUF1156"/>
</dbReference>
<reference evidence="3" key="1">
    <citation type="submission" date="2018-10" db="EMBL/GenBank/DDBJ databases">
        <authorList>
            <person name="Peiro R."/>
            <person name="Begona"/>
            <person name="Cbmso G."/>
            <person name="Lopez M."/>
            <person name="Gonzalez S."/>
            <person name="Sacristan E."/>
            <person name="Castillo E."/>
        </authorList>
    </citation>
    <scope>NUCLEOTIDE SEQUENCE [LARGE SCALE GENOMIC DNA]</scope>
</reference>
<name>A0A447CWT9_9BRAD</name>
<evidence type="ECO:0000313" key="3">
    <source>
        <dbReference type="Proteomes" id="UP000289200"/>
    </source>
</evidence>
<sequence length="1048" mass="114180">MTMSEQAVVARKKLIEVALPLEAINAASAREKSIRHGHPSTLHLWWARRPLAAARAVIFAQMVDDPSTYVETLLGVPETRRAAERECKKRRELWLTRKAEHDSGKAEVPEPGPEPTLEDCAADIERQRLFRIIEDLVKWENTTNEAVLDKARAEIWQSWRRACADNAGHPRATELFDRAKLPAFHDPFAGGGALPLEAQRLGLEAYATDLNPVAVLINKAMIEIPPKFAGRPPVNPEARAKADLVGRTWKGAEGLAEDVRYYGKWMRDEAEKRIGHLYPKIAVTAEMTKDRPDLKPYVGQELTVIAWLWARTVKSPNPAFANVDVPLASTFMLSTKAGKETYVEPVIEGAPVQDLAASESDLVGRSQLLARATGYRFAVKVGKPRDAEPVKNGTKLARGANFRCIMSGTPIAPDYIKAEGRARRMGARLMAIVAEGERGRVYLAPTAEHEAAAHKATPEWEPEQALPDDPRNFWTVQYGLTTYGNLFTPRQLVALTTFSDLVGEAISRIHADAVATCVSGDREPLQDGGNGATAYAEGVAAILGLAISRFADRNNSLCTWDSGPIGTRASTGGSARTASLRNLFARQAIPMAWDFGEANPFSESGGGYNSALDWIEPAIRFLVGSAQGRAAANNASTQTVTVDKVVSTDPPYYDNIGYADLSDFFYVWLRRSLRPVFPDLFATLAVPKTEELVATPYRHGGKEQAEAFFLDGMTRAMRRLAEQGHPGFPVTIYYAFKQSEKESADGMSSTGWETFLDAVIRAGFGLGGTWPMRTELSNRMIGSGTNALASSIVLVCRRRPADASIATRRDFVAALKAELPAALAQLQRGNIAPVDLAQAAIGPGMAVYTRYAKVLDAEGKPVSVREALALINATLDEVLAEQEGDFDADSRWALAWFDQHGFSEGEFGVAEILSKAKNTGIDGLAQAGILVSSRGKVRLLKPEELPEDWDPAGDTRVSAWEIVHHLVRTLASGEAAAAALVQKLGSKAEIARELAYRLYNTANNKKRAAEALAYNGLVQSFPEIMRLARENAAASGTPVDPAQPDMFV</sequence>
<evidence type="ECO:0000259" key="1">
    <source>
        <dbReference type="Pfam" id="PF06634"/>
    </source>
</evidence>
<feature type="domain" description="DUF1156" evidence="1">
    <location>
        <begin position="18"/>
        <end position="71"/>
    </location>
</feature>
<gene>
    <name evidence="2" type="ORF">RHODGE_RHODGE_02919</name>
</gene>
<dbReference type="EMBL" id="UWOC01000153">
    <property type="protein sequence ID" value="VCU09750.1"/>
    <property type="molecule type" value="Genomic_DNA"/>
</dbReference>
<organism evidence="2 3">
    <name type="scientific">Rhodoplanes serenus</name>
    <dbReference type="NCBI Taxonomy" id="200615"/>
    <lineage>
        <taxon>Bacteria</taxon>
        <taxon>Pseudomonadati</taxon>
        <taxon>Pseudomonadota</taxon>
        <taxon>Alphaproteobacteria</taxon>
        <taxon>Hyphomicrobiales</taxon>
        <taxon>Nitrobacteraceae</taxon>
        <taxon>Rhodoplanes</taxon>
    </lineage>
</organism>
<dbReference type="AlphaFoldDB" id="A0A447CWT9"/>
<comment type="caution">
    <text evidence="2">The sequence shown here is derived from an EMBL/GenBank/DDBJ whole genome shotgun (WGS) entry which is preliminary data.</text>
</comment>
<dbReference type="Proteomes" id="UP000289200">
    <property type="component" value="Unassembled WGS sequence"/>
</dbReference>
<proteinExistence type="predicted"/>
<evidence type="ECO:0000313" key="2">
    <source>
        <dbReference type="EMBL" id="VCU09750.1"/>
    </source>
</evidence>
<keyword evidence="3" id="KW-1185">Reference proteome</keyword>
<dbReference type="SUPFAM" id="SSF53335">
    <property type="entry name" value="S-adenosyl-L-methionine-dependent methyltransferases"/>
    <property type="match status" value="1"/>
</dbReference>
<dbReference type="Pfam" id="PF06634">
    <property type="entry name" value="DUF1156"/>
    <property type="match status" value="1"/>
</dbReference>